<gene>
    <name evidence="2" type="ORF">GRI38_04280</name>
</gene>
<keyword evidence="3" id="KW-1185">Reference proteome</keyword>
<evidence type="ECO:0000313" key="2">
    <source>
        <dbReference type="EMBL" id="MXO85240.1"/>
    </source>
</evidence>
<sequence>MRLIAAAVALATLFLTGCNSQADEERAYRQSLSAVRDIICASDRTDVSLGLEKFAVAAEGLDPETREATIDDIVNDIECQSGTAVMVPPPPEGFTRIN</sequence>
<dbReference type="Proteomes" id="UP000433104">
    <property type="component" value="Unassembled WGS sequence"/>
</dbReference>
<dbReference type="PROSITE" id="PS51257">
    <property type="entry name" value="PROKAR_LIPOPROTEIN"/>
    <property type="match status" value="1"/>
</dbReference>
<feature type="signal peptide" evidence="1">
    <location>
        <begin position="1"/>
        <end position="22"/>
    </location>
</feature>
<feature type="chain" id="PRO_5032508231" description="Lipoprotein" evidence="1">
    <location>
        <begin position="23"/>
        <end position="98"/>
    </location>
</feature>
<keyword evidence="1" id="KW-0732">Signal</keyword>
<proteinExistence type="predicted"/>
<evidence type="ECO:0000256" key="1">
    <source>
        <dbReference type="SAM" id="SignalP"/>
    </source>
</evidence>
<evidence type="ECO:0008006" key="4">
    <source>
        <dbReference type="Google" id="ProtNLM"/>
    </source>
</evidence>
<dbReference type="RefSeq" id="WP_160681657.1">
    <property type="nucleotide sequence ID" value="NZ_WTYW01000001.1"/>
</dbReference>
<dbReference type="EMBL" id="WTYW01000001">
    <property type="protein sequence ID" value="MXO85240.1"/>
    <property type="molecule type" value="Genomic_DNA"/>
</dbReference>
<comment type="caution">
    <text evidence="2">The sequence shown here is derived from an EMBL/GenBank/DDBJ whole genome shotgun (WGS) entry which is preliminary data.</text>
</comment>
<protein>
    <recommendedName>
        <fullName evidence="4">Lipoprotein</fullName>
    </recommendedName>
</protein>
<organism evidence="2 3">
    <name type="scientific">Parapontixanthobacter aurantiacus</name>
    <dbReference type="NCBI Taxonomy" id="1463599"/>
    <lineage>
        <taxon>Bacteria</taxon>
        <taxon>Pseudomonadati</taxon>
        <taxon>Pseudomonadota</taxon>
        <taxon>Alphaproteobacteria</taxon>
        <taxon>Sphingomonadales</taxon>
        <taxon>Erythrobacteraceae</taxon>
        <taxon>Parapontixanthobacter</taxon>
    </lineage>
</organism>
<accession>A0A844ZE59</accession>
<reference evidence="2 3" key="1">
    <citation type="submission" date="2019-12" db="EMBL/GenBank/DDBJ databases">
        <title>Genomic-based taxomic classification of the family Erythrobacteraceae.</title>
        <authorList>
            <person name="Xu L."/>
        </authorList>
    </citation>
    <scope>NUCLEOTIDE SEQUENCE [LARGE SCALE GENOMIC DNA]</scope>
    <source>
        <strain evidence="2 3">MCCC 1A09962</strain>
    </source>
</reference>
<dbReference type="AlphaFoldDB" id="A0A844ZE59"/>
<evidence type="ECO:0000313" key="3">
    <source>
        <dbReference type="Proteomes" id="UP000433104"/>
    </source>
</evidence>
<name>A0A844ZE59_9SPHN</name>